<comment type="similarity">
    <text evidence="2">Belongs to the elicitin family.</text>
</comment>
<comment type="caution">
    <text evidence="7">The sequence shown here is derived from an EMBL/GenBank/DDBJ whole genome shotgun (WGS) entry which is preliminary data.</text>
</comment>
<dbReference type="GO" id="GO:0005576">
    <property type="term" value="C:extracellular region"/>
    <property type="evidence" value="ECO:0007669"/>
    <property type="project" value="UniProtKB-SubCell"/>
</dbReference>
<keyword evidence="3" id="KW-0964">Secreted</keyword>
<protein>
    <submittedName>
        <fullName evidence="7">Unnamed protein product</fullName>
    </submittedName>
</protein>
<dbReference type="InterPro" id="IPR002200">
    <property type="entry name" value="Elicitin"/>
</dbReference>
<name>A0A9W6XJY8_9STRA</name>
<dbReference type="Gene3D" id="1.10.239.10">
    <property type="entry name" value="Elicitin domain"/>
    <property type="match status" value="1"/>
</dbReference>
<dbReference type="GO" id="GO:0052040">
    <property type="term" value="P:symbiont-mediated perturbation of host programmed cell death"/>
    <property type="evidence" value="ECO:0007669"/>
    <property type="project" value="UniProtKB-KW"/>
</dbReference>
<dbReference type="EMBL" id="BSXT01001294">
    <property type="protein sequence ID" value="GMF40968.1"/>
    <property type="molecule type" value="Genomic_DNA"/>
</dbReference>
<accession>A0A9W6XJY8</accession>
<evidence type="ECO:0000256" key="2">
    <source>
        <dbReference type="ARBA" id="ARBA00009544"/>
    </source>
</evidence>
<sequence length="211" mass="21729">MGQQFPVQTIMASTIGGKILLLADLVYYVADQCSTSTSTPSTTASATEIPSTPEPATEAPTTSTPTTATPVATCATMALTSLPTDAYIDQCTYDSGYKFTSGVQPDAEEATGMCTSSACANLLADVEAVGLSECSLPIGDKIYPFRDLVDYVADQCSASISTPSTTASAHAPSTSRSGPGSLSTESSTADDPVIARIPLAFQPLLRALLHL</sequence>
<evidence type="ECO:0000256" key="4">
    <source>
        <dbReference type="ARBA" id="ARBA00022978"/>
    </source>
</evidence>
<dbReference type="Proteomes" id="UP001165121">
    <property type="component" value="Unassembled WGS sequence"/>
</dbReference>
<evidence type="ECO:0000256" key="5">
    <source>
        <dbReference type="ARBA" id="ARBA00023157"/>
    </source>
</evidence>
<keyword evidence="4" id="KW-0928">Hypersensitive response elicitation</keyword>
<dbReference type="SUPFAM" id="SSF48647">
    <property type="entry name" value="Fungal elicitin"/>
    <property type="match status" value="1"/>
</dbReference>
<feature type="compositionally biased region" description="Polar residues" evidence="6">
    <location>
        <begin position="178"/>
        <end position="188"/>
    </location>
</feature>
<evidence type="ECO:0000256" key="3">
    <source>
        <dbReference type="ARBA" id="ARBA00022525"/>
    </source>
</evidence>
<feature type="region of interest" description="Disordered" evidence="6">
    <location>
        <begin position="35"/>
        <end position="68"/>
    </location>
</feature>
<dbReference type="Pfam" id="PF00964">
    <property type="entry name" value="Elicitin"/>
    <property type="match status" value="1"/>
</dbReference>
<dbReference type="AlphaFoldDB" id="A0A9W6XJY8"/>
<dbReference type="InterPro" id="IPR036470">
    <property type="entry name" value="Elicitin_sf"/>
</dbReference>
<feature type="region of interest" description="Disordered" evidence="6">
    <location>
        <begin position="162"/>
        <end position="188"/>
    </location>
</feature>
<evidence type="ECO:0000256" key="6">
    <source>
        <dbReference type="SAM" id="MobiDB-lite"/>
    </source>
</evidence>
<keyword evidence="8" id="KW-1185">Reference proteome</keyword>
<dbReference type="SMART" id="SM01187">
    <property type="entry name" value="Elicitin"/>
    <property type="match status" value="1"/>
</dbReference>
<keyword evidence="5" id="KW-1015">Disulfide bond</keyword>
<organism evidence="7 8">
    <name type="scientific">Phytophthora fragariaefolia</name>
    <dbReference type="NCBI Taxonomy" id="1490495"/>
    <lineage>
        <taxon>Eukaryota</taxon>
        <taxon>Sar</taxon>
        <taxon>Stramenopiles</taxon>
        <taxon>Oomycota</taxon>
        <taxon>Peronosporomycetes</taxon>
        <taxon>Peronosporales</taxon>
        <taxon>Peronosporaceae</taxon>
        <taxon>Phytophthora</taxon>
    </lineage>
</organism>
<comment type="subcellular location">
    <subcellularLocation>
        <location evidence="1">Secreted</location>
    </subcellularLocation>
</comment>
<gene>
    <name evidence="7" type="ORF">Pfra01_001277000</name>
</gene>
<evidence type="ECO:0000313" key="8">
    <source>
        <dbReference type="Proteomes" id="UP001165121"/>
    </source>
</evidence>
<evidence type="ECO:0000256" key="1">
    <source>
        <dbReference type="ARBA" id="ARBA00004613"/>
    </source>
</evidence>
<evidence type="ECO:0000313" key="7">
    <source>
        <dbReference type="EMBL" id="GMF40968.1"/>
    </source>
</evidence>
<dbReference type="OrthoDB" id="127657at2759"/>
<proteinExistence type="inferred from homology"/>
<feature type="compositionally biased region" description="Low complexity" evidence="6">
    <location>
        <begin position="162"/>
        <end position="177"/>
    </location>
</feature>
<reference evidence="7" key="1">
    <citation type="submission" date="2023-04" db="EMBL/GenBank/DDBJ databases">
        <title>Phytophthora fragariaefolia NBRC 109709.</title>
        <authorList>
            <person name="Ichikawa N."/>
            <person name="Sato H."/>
            <person name="Tonouchi N."/>
        </authorList>
    </citation>
    <scope>NUCLEOTIDE SEQUENCE</scope>
    <source>
        <strain evidence="7">NBRC 109709</strain>
    </source>
</reference>